<dbReference type="Pfam" id="PF00293">
    <property type="entry name" value="NUDIX"/>
    <property type="match status" value="1"/>
</dbReference>
<dbReference type="PANTHER" id="PTHR43046:SF2">
    <property type="entry name" value="8-OXO-DGTP DIPHOSPHATASE-RELATED"/>
    <property type="match status" value="1"/>
</dbReference>
<name>A0A1H4PZ98_9MICO</name>
<dbReference type="RefSeq" id="WP_091185308.1">
    <property type="nucleotide sequence ID" value="NZ_FNRY01000001.1"/>
</dbReference>
<dbReference type="EMBL" id="FNRY01000001">
    <property type="protein sequence ID" value="SEC12578.1"/>
    <property type="molecule type" value="Genomic_DNA"/>
</dbReference>
<comment type="cofactor">
    <cofactor evidence="1">
        <name>Mg(2+)</name>
        <dbReference type="ChEBI" id="CHEBI:18420"/>
    </cofactor>
</comment>
<dbReference type="STRING" id="640635.SAMN04489806_2658"/>
<evidence type="ECO:0000256" key="1">
    <source>
        <dbReference type="ARBA" id="ARBA00001946"/>
    </source>
</evidence>
<dbReference type="InterPro" id="IPR000086">
    <property type="entry name" value="NUDIX_hydrolase_dom"/>
</dbReference>
<dbReference type="Gene3D" id="3.90.79.10">
    <property type="entry name" value="Nucleoside Triphosphate Pyrophosphohydrolase"/>
    <property type="match status" value="1"/>
</dbReference>
<feature type="compositionally biased region" description="Pro residues" evidence="3">
    <location>
        <begin position="1"/>
        <end position="10"/>
    </location>
</feature>
<evidence type="ECO:0000313" key="5">
    <source>
        <dbReference type="EMBL" id="SEC12578.1"/>
    </source>
</evidence>
<evidence type="ECO:0000313" key="6">
    <source>
        <dbReference type="Proteomes" id="UP000199183"/>
    </source>
</evidence>
<evidence type="ECO:0000259" key="4">
    <source>
        <dbReference type="PROSITE" id="PS51462"/>
    </source>
</evidence>
<gene>
    <name evidence="5" type="ORF">SAMN04489806_2658</name>
</gene>
<keyword evidence="2" id="KW-0378">Hydrolase</keyword>
<dbReference type="SUPFAM" id="SSF55811">
    <property type="entry name" value="Nudix"/>
    <property type="match status" value="1"/>
</dbReference>
<accession>A0A1H4PZ98</accession>
<keyword evidence="6" id="KW-1185">Reference proteome</keyword>
<feature type="region of interest" description="Disordered" evidence="3">
    <location>
        <begin position="1"/>
        <end position="24"/>
    </location>
</feature>
<dbReference type="PANTHER" id="PTHR43046">
    <property type="entry name" value="GDP-MANNOSE MANNOSYL HYDROLASE"/>
    <property type="match status" value="1"/>
</dbReference>
<evidence type="ECO:0000256" key="2">
    <source>
        <dbReference type="ARBA" id="ARBA00022801"/>
    </source>
</evidence>
<protein>
    <submittedName>
        <fullName evidence="5">ADP-ribose pyrophosphatase YjhB, NUDIX family</fullName>
    </submittedName>
</protein>
<dbReference type="AlphaFoldDB" id="A0A1H4PZ98"/>
<dbReference type="GO" id="GO:0016787">
    <property type="term" value="F:hydrolase activity"/>
    <property type="evidence" value="ECO:0007669"/>
    <property type="project" value="UniProtKB-KW"/>
</dbReference>
<organism evidence="5 6">
    <name type="scientific">Paramicrobacterium humi</name>
    <dbReference type="NCBI Taxonomy" id="640635"/>
    <lineage>
        <taxon>Bacteria</taxon>
        <taxon>Bacillati</taxon>
        <taxon>Actinomycetota</taxon>
        <taxon>Actinomycetes</taxon>
        <taxon>Micrococcales</taxon>
        <taxon>Microbacteriaceae</taxon>
        <taxon>Paramicrobacterium</taxon>
    </lineage>
</organism>
<sequence length="305" mass="33052">MPRIVPPAPGEPRRPHGPRNPGDAWVEGDRGRYWGRFGAAGLLAWDPARGILLQHRAEWSDRGGTWGLPGGALHEGEDAIDGALREAHEEAAVPASALSARFASVFSVGYWSYTTVVAEVRESFEPAINDPESIALEWVPVDRVAELPLHPGFAAAWPMLSAQLGRRPQLVVDAANVVGARPDGWWKDRAAAAERLRDGLHTLVHHGVDADDLGLPGSRWCPDVTLVVEGKARGIADVDGIRVVNAPHEGDSEIVEQVSALVAEHPNDVTMITSDRELTSRVESRGGRVHGAGWLWERIDEAAKR</sequence>
<proteinExistence type="predicted"/>
<dbReference type="Proteomes" id="UP000199183">
    <property type="component" value="Unassembled WGS sequence"/>
</dbReference>
<reference evidence="5 6" key="1">
    <citation type="submission" date="2016-10" db="EMBL/GenBank/DDBJ databases">
        <authorList>
            <person name="de Groot N.N."/>
        </authorList>
    </citation>
    <scope>NUCLEOTIDE SEQUENCE [LARGE SCALE GENOMIC DNA]</scope>
    <source>
        <strain evidence="5 6">DSM 21799</strain>
    </source>
</reference>
<feature type="domain" description="Nudix hydrolase" evidence="4">
    <location>
        <begin position="35"/>
        <end position="161"/>
    </location>
</feature>
<evidence type="ECO:0000256" key="3">
    <source>
        <dbReference type="SAM" id="MobiDB-lite"/>
    </source>
</evidence>
<dbReference type="OrthoDB" id="3404294at2"/>
<dbReference type="PROSITE" id="PS51462">
    <property type="entry name" value="NUDIX"/>
    <property type="match status" value="1"/>
</dbReference>
<dbReference type="InterPro" id="IPR015797">
    <property type="entry name" value="NUDIX_hydrolase-like_dom_sf"/>
</dbReference>